<organism evidence="3 4">
    <name type="scientific">Cohnella abietis</name>
    <dbReference type="NCBI Taxonomy" id="2507935"/>
    <lineage>
        <taxon>Bacteria</taxon>
        <taxon>Bacillati</taxon>
        <taxon>Bacillota</taxon>
        <taxon>Bacilli</taxon>
        <taxon>Bacillales</taxon>
        <taxon>Paenibacillaceae</taxon>
        <taxon>Cohnella</taxon>
    </lineage>
</organism>
<feature type="transmembrane region" description="Helical" evidence="1">
    <location>
        <begin position="146"/>
        <end position="163"/>
    </location>
</feature>
<dbReference type="Pfam" id="PF01569">
    <property type="entry name" value="PAP2"/>
    <property type="match status" value="1"/>
</dbReference>
<evidence type="ECO:0000259" key="2">
    <source>
        <dbReference type="SMART" id="SM00014"/>
    </source>
</evidence>
<evidence type="ECO:0000313" key="4">
    <source>
        <dbReference type="Proteomes" id="UP000289856"/>
    </source>
</evidence>
<dbReference type="InterPro" id="IPR036938">
    <property type="entry name" value="PAP2/HPO_sf"/>
</dbReference>
<keyword evidence="4" id="KW-1185">Reference proteome</keyword>
<dbReference type="OrthoDB" id="9789113at2"/>
<gene>
    <name evidence="3" type="ORF">KCTCHS21_34530</name>
</gene>
<dbReference type="KEGG" id="cohn:KCTCHS21_34530"/>
<evidence type="ECO:0000313" key="3">
    <source>
        <dbReference type="EMBL" id="BBI34054.1"/>
    </source>
</evidence>
<feature type="domain" description="Phosphatidic acid phosphatase type 2/haloperoxidase" evidence="2">
    <location>
        <begin position="52"/>
        <end position="161"/>
    </location>
</feature>
<dbReference type="SUPFAM" id="SSF48317">
    <property type="entry name" value="Acid phosphatase/Vanadium-dependent haloperoxidase"/>
    <property type="match status" value="1"/>
</dbReference>
<protein>
    <submittedName>
        <fullName evidence="3">Undecaprenyl-diphosphatase</fullName>
    </submittedName>
</protein>
<evidence type="ECO:0000256" key="1">
    <source>
        <dbReference type="SAM" id="Phobius"/>
    </source>
</evidence>
<name>A0A3T1D7K4_9BACL</name>
<keyword evidence="1" id="KW-1133">Transmembrane helix</keyword>
<dbReference type="PANTHER" id="PTHR14969">
    <property type="entry name" value="SPHINGOSINE-1-PHOSPHATE PHOSPHOHYDROLASE"/>
    <property type="match status" value="1"/>
</dbReference>
<keyword evidence="1" id="KW-0812">Transmembrane</keyword>
<dbReference type="RefSeq" id="WP_130610762.1">
    <property type="nucleotide sequence ID" value="NZ_AP019400.1"/>
</dbReference>
<reference evidence="3 4" key="1">
    <citation type="submission" date="2019-01" db="EMBL/GenBank/DDBJ databases">
        <title>Complete genome sequence of Cohnella hallensis HS21 isolated from Korean fir (Abies koreana) rhizospheric soil.</title>
        <authorList>
            <person name="Jiang L."/>
            <person name="Kang S.W."/>
            <person name="Kim S."/>
            <person name="Jung J."/>
            <person name="Kim C.Y."/>
            <person name="Kim D.H."/>
            <person name="Kim S.W."/>
            <person name="Lee J."/>
        </authorList>
    </citation>
    <scope>NUCLEOTIDE SEQUENCE [LARGE SCALE GENOMIC DNA]</scope>
    <source>
        <strain evidence="3 4">HS21</strain>
    </source>
</reference>
<feature type="transmembrane region" description="Helical" evidence="1">
    <location>
        <begin position="123"/>
        <end position="140"/>
    </location>
</feature>
<dbReference type="PANTHER" id="PTHR14969:SF58">
    <property type="entry name" value="UNDECAPRENYL-DIPHOSPHATASE BCRC"/>
    <property type="match status" value="1"/>
</dbReference>
<accession>A0A3T1D7K4</accession>
<dbReference type="InterPro" id="IPR033879">
    <property type="entry name" value="UPP_Pase"/>
</dbReference>
<dbReference type="EMBL" id="AP019400">
    <property type="protein sequence ID" value="BBI34054.1"/>
    <property type="molecule type" value="Genomic_DNA"/>
</dbReference>
<dbReference type="Proteomes" id="UP000289856">
    <property type="component" value="Chromosome"/>
</dbReference>
<dbReference type="Gene3D" id="1.20.144.10">
    <property type="entry name" value="Phosphatidic acid phosphatase type 2/haloperoxidase"/>
    <property type="match status" value="1"/>
</dbReference>
<dbReference type="SMART" id="SM00014">
    <property type="entry name" value="acidPPc"/>
    <property type="match status" value="1"/>
</dbReference>
<dbReference type="InterPro" id="IPR000326">
    <property type="entry name" value="PAP2/HPO"/>
</dbReference>
<keyword evidence="1" id="KW-0472">Membrane</keyword>
<proteinExistence type="predicted"/>
<feature type="transmembrane region" description="Helical" evidence="1">
    <location>
        <begin position="25"/>
        <end position="45"/>
    </location>
</feature>
<feature type="transmembrane region" description="Helical" evidence="1">
    <location>
        <begin position="52"/>
        <end position="72"/>
    </location>
</feature>
<dbReference type="AlphaFoldDB" id="A0A3T1D7K4"/>
<dbReference type="GO" id="GO:0005886">
    <property type="term" value="C:plasma membrane"/>
    <property type="evidence" value="ECO:0007669"/>
    <property type="project" value="InterPro"/>
</dbReference>
<dbReference type="CDD" id="cd03385">
    <property type="entry name" value="PAP2_BcrC_like"/>
    <property type="match status" value="1"/>
</dbReference>
<dbReference type="GO" id="GO:0050380">
    <property type="term" value="F:undecaprenyl-diphosphatase activity"/>
    <property type="evidence" value="ECO:0007669"/>
    <property type="project" value="InterPro"/>
</dbReference>
<sequence>MNYHLFQFINDWAGKYDWVDDIMEWFAQDIVWLMIAVMVCLWFSGKETNQKLVFYSVLSASVAIFIASMLISPEVNHARPFMEHQVNQLIPHAPDSSFPSDHATFAFSIAFSTLYFKRRLGIVMVILAILTGISRIYAGVHYPGDILGAIVLSFITSITLYKLNKRLDVVPLFFIKLQRGLIRRFFPVQDK</sequence>